<name>A0AAD9X2C9_9ROSI</name>
<dbReference type="Proteomes" id="UP001280121">
    <property type="component" value="Unassembled WGS sequence"/>
</dbReference>
<keyword evidence="5" id="KW-0732">Signal</keyword>
<keyword evidence="3 4" id="KW-0268">Exocytosis</keyword>
<protein>
    <recommendedName>
        <fullName evidence="4">Exocyst complex component SEC5</fullName>
    </recommendedName>
</protein>
<evidence type="ECO:0000256" key="3">
    <source>
        <dbReference type="ARBA" id="ARBA00022483"/>
    </source>
</evidence>
<reference evidence="7" key="1">
    <citation type="journal article" date="2023" name="Plant J.">
        <title>Genome sequences and population genomics provide insights into the demographic history, inbreeding, and mutation load of two 'living fossil' tree species of Dipteronia.</title>
        <authorList>
            <person name="Feng Y."/>
            <person name="Comes H.P."/>
            <person name="Chen J."/>
            <person name="Zhu S."/>
            <person name="Lu R."/>
            <person name="Zhang X."/>
            <person name="Li P."/>
            <person name="Qiu J."/>
            <person name="Olsen K.M."/>
            <person name="Qiu Y."/>
        </authorList>
    </citation>
    <scope>NUCLEOTIDE SEQUENCE</scope>
    <source>
        <strain evidence="7">KIB01</strain>
    </source>
</reference>
<feature type="domain" description="Exocyst complex component EXOC2/Sec5 N-terminal" evidence="6">
    <location>
        <begin position="28"/>
        <end position="92"/>
    </location>
</feature>
<evidence type="ECO:0000256" key="1">
    <source>
        <dbReference type="ARBA" id="ARBA00010578"/>
    </source>
</evidence>
<dbReference type="GO" id="GO:0006887">
    <property type="term" value="P:exocytosis"/>
    <property type="evidence" value="ECO:0007669"/>
    <property type="project" value="UniProtKB-KW"/>
</dbReference>
<dbReference type="Pfam" id="PF15469">
    <property type="entry name" value="Sec5"/>
    <property type="match status" value="1"/>
</dbReference>
<dbReference type="AlphaFoldDB" id="A0AAD9X2C9"/>
<dbReference type="InterPro" id="IPR029175">
    <property type="entry name" value="EXOC2/Sec5"/>
</dbReference>
<evidence type="ECO:0000256" key="4">
    <source>
        <dbReference type="RuleBase" id="RU365069"/>
    </source>
</evidence>
<accession>A0AAD9X2C9</accession>
<comment type="function">
    <text evidence="4">Component of the exocyst complex involved in the docking of exocytic vesicles with fusion sites on the plasma membrane.</text>
</comment>
<keyword evidence="8" id="KW-1185">Reference proteome</keyword>
<sequence>MAPTPCSVCLSLMFDGGWVCSCALFEALSRVHQDTSGVDLELGALGLKSDLKGQIQQRKQLVKDNFDCFATCKTTIDGILVYIESKLKRIEDDPGGSGTYHLFNMMQ</sequence>
<comment type="similarity">
    <text evidence="1 4">Belongs to the SEC5 family.</text>
</comment>
<dbReference type="GO" id="GO:0000145">
    <property type="term" value="C:exocyst"/>
    <property type="evidence" value="ECO:0007669"/>
    <property type="project" value="UniProtKB-UniRule"/>
</dbReference>
<organism evidence="7 8">
    <name type="scientific">Dipteronia dyeriana</name>
    <dbReference type="NCBI Taxonomy" id="168575"/>
    <lineage>
        <taxon>Eukaryota</taxon>
        <taxon>Viridiplantae</taxon>
        <taxon>Streptophyta</taxon>
        <taxon>Embryophyta</taxon>
        <taxon>Tracheophyta</taxon>
        <taxon>Spermatophyta</taxon>
        <taxon>Magnoliopsida</taxon>
        <taxon>eudicotyledons</taxon>
        <taxon>Gunneridae</taxon>
        <taxon>Pentapetalae</taxon>
        <taxon>rosids</taxon>
        <taxon>malvids</taxon>
        <taxon>Sapindales</taxon>
        <taxon>Sapindaceae</taxon>
        <taxon>Hippocastanoideae</taxon>
        <taxon>Acereae</taxon>
        <taxon>Dipteronia</taxon>
    </lineage>
</organism>
<dbReference type="PANTHER" id="PTHR13043:SF1">
    <property type="entry name" value="EXOCYST COMPLEX COMPONENT 2"/>
    <property type="match status" value="1"/>
</dbReference>
<dbReference type="GO" id="GO:0006893">
    <property type="term" value="P:Golgi to plasma membrane transport"/>
    <property type="evidence" value="ECO:0007669"/>
    <property type="project" value="UniProtKB-UniRule"/>
</dbReference>
<comment type="subunit">
    <text evidence="4">Component of the exocyst complex.</text>
</comment>
<gene>
    <name evidence="7" type="ORF">Ddye_011342</name>
</gene>
<feature type="chain" id="PRO_5042227701" description="Exocyst complex component SEC5" evidence="5">
    <location>
        <begin position="22"/>
        <end position="107"/>
    </location>
</feature>
<evidence type="ECO:0000313" key="7">
    <source>
        <dbReference type="EMBL" id="KAK2651486.1"/>
    </source>
</evidence>
<evidence type="ECO:0000313" key="8">
    <source>
        <dbReference type="Proteomes" id="UP001280121"/>
    </source>
</evidence>
<evidence type="ECO:0000256" key="5">
    <source>
        <dbReference type="SAM" id="SignalP"/>
    </source>
</evidence>
<dbReference type="GO" id="GO:0015031">
    <property type="term" value="P:protein transport"/>
    <property type="evidence" value="ECO:0007669"/>
    <property type="project" value="UniProtKB-KW"/>
</dbReference>
<feature type="signal peptide" evidence="5">
    <location>
        <begin position="1"/>
        <end position="21"/>
    </location>
</feature>
<dbReference type="EMBL" id="JANJYI010000004">
    <property type="protein sequence ID" value="KAK2651486.1"/>
    <property type="molecule type" value="Genomic_DNA"/>
</dbReference>
<keyword evidence="4" id="KW-0653">Protein transport</keyword>
<evidence type="ECO:0000256" key="2">
    <source>
        <dbReference type="ARBA" id="ARBA00022448"/>
    </source>
</evidence>
<comment type="caution">
    <text evidence="7">The sequence shown here is derived from an EMBL/GenBank/DDBJ whole genome shotgun (WGS) entry which is preliminary data.</text>
</comment>
<evidence type="ECO:0000259" key="6">
    <source>
        <dbReference type="Pfam" id="PF15469"/>
    </source>
</evidence>
<dbReference type="PANTHER" id="PTHR13043">
    <property type="entry name" value="EXOCYST COMPLEX COMPONENT SEC5"/>
    <property type="match status" value="1"/>
</dbReference>
<proteinExistence type="inferred from homology"/>
<dbReference type="InterPro" id="IPR039481">
    <property type="entry name" value="EXOC2/Sec5_N_dom"/>
</dbReference>
<keyword evidence="2 4" id="KW-0813">Transport</keyword>